<reference evidence="1 2" key="1">
    <citation type="submission" date="2024-10" db="EMBL/GenBank/DDBJ databases">
        <title>The Natural Products Discovery Center: Release of the First 8490 Sequenced Strains for Exploring Actinobacteria Biosynthetic Diversity.</title>
        <authorList>
            <person name="Kalkreuter E."/>
            <person name="Kautsar S.A."/>
            <person name="Yang D."/>
            <person name="Bader C.D."/>
            <person name="Teijaro C.N."/>
            <person name="Fluegel L."/>
            <person name="Davis C.M."/>
            <person name="Simpson J.R."/>
            <person name="Lauterbach L."/>
            <person name="Steele A.D."/>
            <person name="Gui C."/>
            <person name="Meng S."/>
            <person name="Li G."/>
            <person name="Viehrig K."/>
            <person name="Ye F."/>
            <person name="Su P."/>
            <person name="Kiefer A.F."/>
            <person name="Nichols A."/>
            <person name="Cepeda A.J."/>
            <person name="Yan W."/>
            <person name="Fan B."/>
            <person name="Jiang Y."/>
            <person name="Adhikari A."/>
            <person name="Zheng C.-J."/>
            <person name="Schuster L."/>
            <person name="Cowan T.M."/>
            <person name="Smanski M.J."/>
            <person name="Chevrette M.G."/>
            <person name="De Carvalho L.P.S."/>
            <person name="Shen B."/>
        </authorList>
    </citation>
    <scope>NUCLEOTIDE SEQUENCE [LARGE SCALE GENOMIC DNA]</scope>
    <source>
        <strain evidence="1 2">NPDC012605</strain>
    </source>
</reference>
<proteinExistence type="predicted"/>
<organism evidence="1 2">
    <name type="scientific">Streptomyces flavochromogenes</name>
    <dbReference type="NCBI Taxonomy" id="68199"/>
    <lineage>
        <taxon>Bacteria</taxon>
        <taxon>Bacillati</taxon>
        <taxon>Actinomycetota</taxon>
        <taxon>Actinomycetes</taxon>
        <taxon>Kitasatosporales</taxon>
        <taxon>Streptomycetaceae</taxon>
        <taxon>Streptomyces</taxon>
    </lineage>
</organism>
<comment type="caution">
    <text evidence="1">The sequence shown here is derived from an EMBL/GenBank/DDBJ whole genome shotgun (WGS) entry which is preliminary data.</text>
</comment>
<evidence type="ECO:0000313" key="1">
    <source>
        <dbReference type="EMBL" id="MFF5921986.1"/>
    </source>
</evidence>
<name>A0ABW6XWV5_9ACTN</name>
<keyword evidence="2" id="KW-1185">Reference proteome</keyword>
<evidence type="ECO:0000313" key="2">
    <source>
        <dbReference type="Proteomes" id="UP001602370"/>
    </source>
</evidence>
<sequence>MAFIVLFGVLGGLALLLIVTLVRRSRNQTESAEGLRIEEQARMQAGRDRVSFSTVAMHNAAPTASDVHHRRR</sequence>
<dbReference type="EMBL" id="JBIBDZ010000009">
    <property type="protein sequence ID" value="MFF5921986.1"/>
    <property type="molecule type" value="Genomic_DNA"/>
</dbReference>
<gene>
    <name evidence="1" type="ORF">ACFY8C_27130</name>
</gene>
<dbReference type="Proteomes" id="UP001602370">
    <property type="component" value="Unassembled WGS sequence"/>
</dbReference>
<dbReference type="RefSeq" id="WP_245234734.1">
    <property type="nucleotide sequence ID" value="NZ_JBIBDZ010000009.1"/>
</dbReference>
<accession>A0ABW6XWV5</accession>
<protein>
    <submittedName>
        <fullName evidence="1">Uncharacterized protein</fullName>
    </submittedName>
</protein>